<dbReference type="FunFam" id="1.10.2000.10:FF:000030">
    <property type="entry name" value="Uncharacterized protein"/>
    <property type="match status" value="1"/>
</dbReference>
<evidence type="ECO:0000256" key="9">
    <source>
        <dbReference type="SAM" id="Phobius"/>
    </source>
</evidence>
<dbReference type="InterPro" id="IPR000436">
    <property type="entry name" value="Sushi_SCR_CCP_dom"/>
</dbReference>
<dbReference type="InterPro" id="IPR013806">
    <property type="entry name" value="Kringle-like"/>
</dbReference>
<dbReference type="SMART" id="SM00192">
    <property type="entry name" value="LDLa"/>
    <property type="match status" value="1"/>
</dbReference>
<feature type="domain" description="Kringle" evidence="10">
    <location>
        <begin position="463"/>
        <end position="536"/>
    </location>
</feature>
<evidence type="ECO:0000313" key="12">
    <source>
        <dbReference type="Proteomes" id="UP000515135"/>
    </source>
</evidence>
<dbReference type="Gene3D" id="2.10.70.10">
    <property type="entry name" value="Complement Module, domain 1"/>
    <property type="match status" value="1"/>
</dbReference>
<feature type="domain" description="Kringle" evidence="10">
    <location>
        <begin position="208"/>
        <end position="286"/>
    </location>
</feature>
<dbReference type="CDD" id="cd00108">
    <property type="entry name" value="KR"/>
    <property type="match status" value="4"/>
</dbReference>
<keyword evidence="7" id="KW-0768">Sushi</keyword>
<feature type="disulfide bond" evidence="6">
    <location>
        <begin position="309"/>
        <end position="324"/>
    </location>
</feature>
<dbReference type="GO" id="GO:0016020">
    <property type="term" value="C:membrane"/>
    <property type="evidence" value="ECO:0007669"/>
    <property type="project" value="UniProtKB-SubCell"/>
</dbReference>
<dbReference type="InterPro" id="IPR036790">
    <property type="entry name" value="Frizzled_dom_sf"/>
</dbReference>
<dbReference type="InterPro" id="IPR000001">
    <property type="entry name" value="Kringle"/>
</dbReference>
<protein>
    <submittedName>
        <fullName evidence="13">Uncharacterized protein LOC109485142</fullName>
    </submittedName>
</protein>
<feature type="transmembrane region" description="Helical" evidence="9">
    <location>
        <begin position="842"/>
        <end position="861"/>
    </location>
</feature>
<dbReference type="Gene3D" id="1.20.58.390">
    <property type="entry name" value="Neurotransmitter-gated ion-channel transmembrane domain"/>
    <property type="match status" value="1"/>
</dbReference>
<dbReference type="InterPro" id="IPR006029">
    <property type="entry name" value="Neurotrans-gated_channel_TM"/>
</dbReference>
<dbReference type="OrthoDB" id="9991628at2759"/>
<dbReference type="PROSITE" id="PS00021">
    <property type="entry name" value="KRINGLE_1"/>
    <property type="match status" value="3"/>
</dbReference>
<evidence type="ECO:0000313" key="13">
    <source>
        <dbReference type="RefSeq" id="XP_019644133.1"/>
    </source>
</evidence>
<dbReference type="FunFam" id="2.40.20.10:FF:000025">
    <property type="entry name" value="Plasminogen"/>
    <property type="match status" value="2"/>
</dbReference>
<accession>A0A6P5A3Z5</accession>
<dbReference type="SUPFAM" id="SSF63712">
    <property type="entry name" value="Nicotinic receptor ligand binding domain-like"/>
    <property type="match status" value="1"/>
</dbReference>
<dbReference type="InterPro" id="IPR036055">
    <property type="entry name" value="LDL_receptor-like_sf"/>
</dbReference>
<dbReference type="KEGG" id="bbel:109485142"/>
<dbReference type="GO" id="GO:0005230">
    <property type="term" value="F:extracellular ligand-gated monoatomic ion channel activity"/>
    <property type="evidence" value="ECO:0007669"/>
    <property type="project" value="InterPro"/>
</dbReference>
<evidence type="ECO:0000256" key="8">
    <source>
        <dbReference type="SAM" id="MobiDB-lite"/>
    </source>
</evidence>
<keyword evidence="9" id="KW-1133">Transmembrane helix</keyword>
<sequence>MYDPPNTTKLLPTMVRSTCRQQDRQWLAGVRRGSEDCQVGDGASYRGTVNVTVSGRTCQRWDSQTPHQHIRTPDKYPALAENYCRNPDEADSVWCYTTDPDEKWEYCHAPPCSDPDEYCQVGDGETYRGTVSVTESGKSCQRWDSQTPHAHVYPPHQPDQQRTLGAEPQNYCRNPDASPGVWCYTADTLTKWEFCDVPTCAASQGSEDCIAGIGTSYRGKVSVTESGRTCQRWDSFIPHHHHVTAEQYPSSGLQENYCRNPDGGSGVWCFTTDSAKRWEYCNVPTCVCLRGEFSCKDILHSCLPPWRRCDGVPDCPDGSDEETCECLQIPEVFPLDGRLTILPNPLNQTTFDEIQNSPVMELLNSSYNISGKHHPEFRKFVSSVIFPRCNLPEESMSQCALGPSSSISTPCLGKVMLPCRSWCEEVLSMADDLVKGLLPPCDVFPSSQDSCWNTELAVTRTEVCYHGTGMNYRGTWSTTASGAACIEWSAGQAGFYTAGYSWANLDNNYCRNPTGLNRPFCLTEDGSQEECDVIPCNFVGCWDRGPPNYGQRTPSKRFYFVDERVTYTCNTGYTLEYGSPREVRCLEGSEEGIWEYEKPVCSVHYKQNLQNELLAVYSASLAPENVVINFTGKLEQIVDLDEKKEQLVAFLIIDFTWYDSRLKWTPRYFGGVETLSVLGSNIWTPAFTLKRNANPLYQGLPKNVPVVVSSSGLVHWRVETLTTSVCDADPFLFPADTMDCRVCFSATSAVEQTIQCHEKSSTSDEQSHPCDSVIPVAPEGEWYRSDQVFAEDTREACLSLHLSRIPTFHIATTVGPCLILIVLMTITFIMPIDKGDRISFGVTIQLSMVVSLVFVTDVLPVKGSLPFFATLIIVCMGVMGLFLFATMGIISIHDKEGRLSPATRVIFLRYMAWMLLLGDLTQKQTSTASGTDEESLAKRAVHENTNSGIQDDDTAAGDGESTAEEERQDPKIIGKPSKPPTATVSAEAAGSVRLVSSVDELTKTVRMMAEGLTSVKTEAEVSDYTLLANVLDRLCLVVYLIITTASVPIIMYWSV</sequence>
<keyword evidence="2 5" id="KW-0420">Kringle</keyword>
<name>A0A6P5A3Z5_BRABE</name>
<reference evidence="13" key="1">
    <citation type="submission" date="2025-08" db="UniProtKB">
        <authorList>
            <consortium name="RefSeq"/>
        </authorList>
    </citation>
    <scope>IDENTIFICATION</scope>
    <source>
        <tissue evidence="13">Gonad</tissue>
    </source>
</reference>
<keyword evidence="3" id="KW-0732">Signal</keyword>
<dbReference type="Proteomes" id="UP000515135">
    <property type="component" value="Unplaced"/>
</dbReference>
<dbReference type="CDD" id="cd19051">
    <property type="entry name" value="LGIC_TM_cation"/>
    <property type="match status" value="1"/>
</dbReference>
<dbReference type="InterPro" id="IPR036719">
    <property type="entry name" value="Neuro-gated_channel_TM_sf"/>
</dbReference>
<keyword evidence="9" id="KW-0812">Transmembrane</keyword>
<keyword evidence="12" id="KW-1185">Reference proteome</keyword>
<dbReference type="RefSeq" id="XP_019644133.1">
    <property type="nucleotide sequence ID" value="XM_019788574.1"/>
</dbReference>
<evidence type="ECO:0000256" key="7">
    <source>
        <dbReference type="PROSITE-ProRule" id="PRU00302"/>
    </source>
</evidence>
<gene>
    <name evidence="13" type="primary">LOC109485142</name>
</gene>
<feature type="region of interest" description="Disordered" evidence="8">
    <location>
        <begin position="942"/>
        <end position="986"/>
    </location>
</feature>
<feature type="disulfide bond" evidence="5">
    <location>
        <begin position="209"/>
        <end position="286"/>
    </location>
</feature>
<dbReference type="InterPro" id="IPR006202">
    <property type="entry name" value="Neur_chan_lig-bd"/>
</dbReference>
<dbReference type="InterPro" id="IPR038178">
    <property type="entry name" value="Kringle_sf"/>
</dbReference>
<feature type="domain" description="Kringle" evidence="10">
    <location>
        <begin position="118"/>
        <end position="200"/>
    </location>
</feature>
<dbReference type="PRINTS" id="PR00018">
    <property type="entry name" value="KRINGLE"/>
</dbReference>
<dbReference type="FunFam" id="2.40.20.10:FF:000001">
    <property type="entry name" value="Urokinase-type plasminogen activator"/>
    <property type="match status" value="1"/>
</dbReference>
<dbReference type="FunFam" id="2.40.20.10:FF:000037">
    <property type="entry name" value="Uncharacterized protein"/>
    <property type="match status" value="1"/>
</dbReference>
<evidence type="ECO:0000256" key="3">
    <source>
        <dbReference type="ARBA" id="ARBA00022729"/>
    </source>
</evidence>
<dbReference type="Pfam" id="PF02932">
    <property type="entry name" value="Neur_chan_memb"/>
    <property type="match status" value="1"/>
</dbReference>
<dbReference type="SMART" id="SM00032">
    <property type="entry name" value="CCP"/>
    <property type="match status" value="1"/>
</dbReference>
<keyword evidence="4 5" id="KW-1015">Disulfide bond</keyword>
<dbReference type="SUPFAM" id="SSF90112">
    <property type="entry name" value="Neurotransmitter-gated ion-channel transmembrane pore"/>
    <property type="match status" value="1"/>
</dbReference>
<feature type="compositionally biased region" description="Acidic residues" evidence="8">
    <location>
        <begin position="950"/>
        <end position="963"/>
    </location>
</feature>
<dbReference type="CDD" id="cd18989">
    <property type="entry name" value="LGIC_ECD_cation"/>
    <property type="match status" value="1"/>
</dbReference>
<proteinExistence type="predicted"/>
<dbReference type="CDD" id="cd00112">
    <property type="entry name" value="LDLa"/>
    <property type="match status" value="1"/>
</dbReference>
<comment type="caution">
    <text evidence="5">Lacks conserved residue(s) required for the propagation of feature annotation.</text>
</comment>
<dbReference type="InterPro" id="IPR018056">
    <property type="entry name" value="Kringle_CS"/>
</dbReference>
<dbReference type="PROSITE" id="PS50070">
    <property type="entry name" value="KRINGLE_2"/>
    <property type="match status" value="4"/>
</dbReference>
<dbReference type="GeneID" id="109485142"/>
<dbReference type="Gene3D" id="2.40.20.10">
    <property type="entry name" value="Plasminogen Kringle 4"/>
    <property type="match status" value="4"/>
</dbReference>
<feature type="disulfide bond" evidence="5">
    <location>
        <begin position="172"/>
        <end position="195"/>
    </location>
</feature>
<evidence type="ECO:0000256" key="6">
    <source>
        <dbReference type="PROSITE-ProRule" id="PRU00124"/>
    </source>
</evidence>
<feature type="transmembrane region" description="Helical" evidence="9">
    <location>
        <begin position="808"/>
        <end position="830"/>
    </location>
</feature>
<evidence type="ECO:0000256" key="1">
    <source>
        <dbReference type="ARBA" id="ARBA00004141"/>
    </source>
</evidence>
<dbReference type="Pfam" id="PF00057">
    <property type="entry name" value="Ldl_recept_a"/>
    <property type="match status" value="1"/>
</dbReference>
<dbReference type="SUPFAM" id="SSF57424">
    <property type="entry name" value="LDL receptor-like module"/>
    <property type="match status" value="1"/>
</dbReference>
<evidence type="ECO:0000259" key="10">
    <source>
        <dbReference type="PROSITE" id="PS50070"/>
    </source>
</evidence>
<dbReference type="Gene3D" id="1.10.2000.10">
    <property type="entry name" value="Frizzled cysteine-rich domain"/>
    <property type="match status" value="1"/>
</dbReference>
<organism evidence="12 13">
    <name type="scientific">Branchiostoma belcheri</name>
    <name type="common">Amphioxus</name>
    <dbReference type="NCBI Taxonomy" id="7741"/>
    <lineage>
        <taxon>Eukaryota</taxon>
        <taxon>Metazoa</taxon>
        <taxon>Chordata</taxon>
        <taxon>Cephalochordata</taxon>
        <taxon>Leptocardii</taxon>
        <taxon>Amphioxiformes</taxon>
        <taxon>Branchiostomatidae</taxon>
        <taxon>Branchiostoma</taxon>
    </lineage>
</organism>
<feature type="transmembrane region" description="Helical" evidence="9">
    <location>
        <begin position="867"/>
        <end position="890"/>
    </location>
</feature>
<evidence type="ECO:0000256" key="5">
    <source>
        <dbReference type="PROSITE-ProRule" id="PRU00121"/>
    </source>
</evidence>
<feature type="disulfide bond" evidence="5">
    <location>
        <begin position="230"/>
        <end position="269"/>
    </location>
</feature>
<dbReference type="InterPro" id="IPR035976">
    <property type="entry name" value="Sushi/SCR/CCP_sf"/>
</dbReference>
<dbReference type="InterPro" id="IPR002172">
    <property type="entry name" value="LDrepeatLR_classA_rpt"/>
</dbReference>
<feature type="disulfide bond" evidence="5">
    <location>
        <begin position="258"/>
        <end position="281"/>
    </location>
</feature>
<dbReference type="Gene3D" id="2.70.170.10">
    <property type="entry name" value="Neurotransmitter-gated ion-channel ligand-binding domain"/>
    <property type="match status" value="1"/>
</dbReference>
<dbReference type="PANTHER" id="PTHR46335">
    <property type="entry name" value="CUBILIN"/>
    <property type="match status" value="1"/>
</dbReference>
<dbReference type="PROSITE" id="PS50923">
    <property type="entry name" value="SUSHI"/>
    <property type="match status" value="1"/>
</dbReference>
<feature type="domain" description="Sushi" evidence="11">
    <location>
        <begin position="529"/>
        <end position="603"/>
    </location>
</feature>
<keyword evidence="9" id="KW-0472">Membrane</keyword>
<feature type="disulfide bond" evidence="5">
    <location>
        <begin position="84"/>
        <end position="107"/>
    </location>
</feature>
<dbReference type="SUPFAM" id="SSF57440">
    <property type="entry name" value="Kringle-like"/>
    <property type="match status" value="4"/>
</dbReference>
<dbReference type="SMART" id="SM00130">
    <property type="entry name" value="KR"/>
    <property type="match status" value="4"/>
</dbReference>
<dbReference type="Gene3D" id="4.10.400.10">
    <property type="entry name" value="Low-density Lipoprotein Receptor"/>
    <property type="match status" value="1"/>
</dbReference>
<dbReference type="InterPro" id="IPR038050">
    <property type="entry name" value="Neuro_actylchol_rec"/>
</dbReference>
<dbReference type="CDD" id="cd07066">
    <property type="entry name" value="CRD_FZ"/>
    <property type="match status" value="1"/>
</dbReference>
<dbReference type="SUPFAM" id="SSF57535">
    <property type="entry name" value="Complement control module/SCR domain"/>
    <property type="match status" value="1"/>
</dbReference>
<dbReference type="InterPro" id="IPR036734">
    <property type="entry name" value="Neur_chan_lig-bd_sf"/>
</dbReference>
<dbReference type="PROSITE" id="PS50068">
    <property type="entry name" value="LDLRA_2"/>
    <property type="match status" value="1"/>
</dbReference>
<dbReference type="Pfam" id="PF02931">
    <property type="entry name" value="Neur_chan_LBD"/>
    <property type="match status" value="1"/>
</dbReference>
<dbReference type="PANTHER" id="PTHR46335:SF1">
    <property type="entry name" value="CUBILIN"/>
    <property type="match status" value="1"/>
</dbReference>
<comment type="subcellular location">
    <subcellularLocation>
        <location evidence="1">Membrane</location>
        <topology evidence="1">Multi-pass membrane protein</topology>
    </subcellularLocation>
</comment>
<dbReference type="CDD" id="cd00033">
    <property type="entry name" value="CCP"/>
    <property type="match status" value="1"/>
</dbReference>
<evidence type="ECO:0000259" key="11">
    <source>
        <dbReference type="PROSITE" id="PS50923"/>
    </source>
</evidence>
<evidence type="ECO:0000256" key="4">
    <source>
        <dbReference type="ARBA" id="ARBA00023157"/>
    </source>
</evidence>
<dbReference type="AlphaFoldDB" id="A0A6P5A3Z5"/>
<feature type="transmembrane region" description="Helical" evidence="9">
    <location>
        <begin position="1034"/>
        <end position="1053"/>
    </location>
</feature>
<evidence type="ECO:0000256" key="2">
    <source>
        <dbReference type="ARBA" id="ARBA00022572"/>
    </source>
</evidence>
<feature type="domain" description="Kringle" evidence="10">
    <location>
        <begin position="36"/>
        <end position="112"/>
    </location>
</feature>
<dbReference type="Pfam" id="PF00051">
    <property type="entry name" value="Kringle"/>
    <property type="match status" value="4"/>
</dbReference>
<dbReference type="FunFam" id="2.70.170.10:FF:000064">
    <property type="entry name" value="Uncharacterized protein"/>
    <property type="match status" value="1"/>
</dbReference>